<evidence type="ECO:0000313" key="2">
    <source>
        <dbReference type="EMBL" id="MBP2201866.1"/>
    </source>
</evidence>
<evidence type="ECO:0000259" key="1">
    <source>
        <dbReference type="SMART" id="SM00881"/>
    </source>
</evidence>
<gene>
    <name evidence="2" type="ORF">J3E07_001291</name>
</gene>
<comment type="caution">
    <text evidence="2">The sequence shown here is derived from an EMBL/GenBank/DDBJ whole genome shotgun (WGS) entry which is preliminary data.</text>
</comment>
<dbReference type="InterPro" id="IPR003781">
    <property type="entry name" value="CoA-bd"/>
</dbReference>
<proteinExistence type="predicted"/>
<name>A0A8J7RJ78_METVO</name>
<organism evidence="2 3">
    <name type="scientific">Methanococcus voltae</name>
    <dbReference type="NCBI Taxonomy" id="2188"/>
    <lineage>
        <taxon>Archaea</taxon>
        <taxon>Methanobacteriati</taxon>
        <taxon>Methanobacteriota</taxon>
        <taxon>Methanomada group</taxon>
        <taxon>Methanococci</taxon>
        <taxon>Methanococcales</taxon>
        <taxon>Methanococcaceae</taxon>
        <taxon>Methanococcus</taxon>
    </lineage>
</organism>
<dbReference type="SMART" id="SM00881">
    <property type="entry name" value="CoA_binding"/>
    <property type="match status" value="1"/>
</dbReference>
<dbReference type="PANTHER" id="PTHR33303">
    <property type="entry name" value="CYTOPLASMIC PROTEIN-RELATED"/>
    <property type="match status" value="1"/>
</dbReference>
<dbReference type="Pfam" id="PF13380">
    <property type="entry name" value="CoA_binding_2"/>
    <property type="match status" value="1"/>
</dbReference>
<dbReference type="Gene3D" id="3.40.50.720">
    <property type="entry name" value="NAD(P)-binding Rossmann-like Domain"/>
    <property type="match status" value="1"/>
</dbReference>
<sequence>MKAKELTLSESYDVLRNAKKIAIIGVSLNERRVSNRITKVMVDLGYDLYLVNPKYEGQKFENYVIYSSLERLKDEIGYLDIVCVFRNPIYMVEEAKKAIDYGDFGVFWMQPGTDSGNAIDLMLRNNHSIVKEKCIGVLATDLRLKNM</sequence>
<evidence type="ECO:0000313" key="3">
    <source>
        <dbReference type="Proteomes" id="UP000740329"/>
    </source>
</evidence>
<feature type="domain" description="CoA-binding" evidence="1">
    <location>
        <begin position="15"/>
        <end position="113"/>
    </location>
</feature>
<accession>A0A8J7RJ78</accession>
<dbReference type="AlphaFoldDB" id="A0A8J7RJ78"/>
<reference evidence="2" key="1">
    <citation type="submission" date="2021-03" db="EMBL/GenBank/DDBJ databases">
        <title>Genomic Encyclopedia of Type Strains, Phase IV (KMG-V): Genome sequencing to study the core and pangenomes of soil and plant-associated prokaryotes.</title>
        <authorList>
            <person name="Whitman W."/>
        </authorList>
    </citation>
    <scope>NUCLEOTIDE SEQUENCE</scope>
    <source>
        <strain evidence="2">C4</strain>
    </source>
</reference>
<dbReference type="EMBL" id="JAGGMV010000003">
    <property type="protein sequence ID" value="MBP2201866.1"/>
    <property type="molecule type" value="Genomic_DNA"/>
</dbReference>
<dbReference type="PANTHER" id="PTHR33303:SF2">
    <property type="entry name" value="COA-BINDING DOMAIN-CONTAINING PROTEIN"/>
    <property type="match status" value="1"/>
</dbReference>
<dbReference type="SUPFAM" id="SSF51735">
    <property type="entry name" value="NAD(P)-binding Rossmann-fold domains"/>
    <property type="match status" value="1"/>
</dbReference>
<dbReference type="RefSeq" id="WP_209591381.1">
    <property type="nucleotide sequence ID" value="NZ_JAGGMV010000003.1"/>
</dbReference>
<protein>
    <submittedName>
        <fullName evidence="2">Putative CoA-binding protein</fullName>
    </submittedName>
</protein>
<dbReference type="InterPro" id="IPR036291">
    <property type="entry name" value="NAD(P)-bd_dom_sf"/>
</dbReference>
<dbReference type="Proteomes" id="UP000740329">
    <property type="component" value="Unassembled WGS sequence"/>
</dbReference>